<organism evidence="1 2">
    <name type="scientific">Persea americana</name>
    <name type="common">Avocado</name>
    <dbReference type="NCBI Taxonomy" id="3435"/>
    <lineage>
        <taxon>Eukaryota</taxon>
        <taxon>Viridiplantae</taxon>
        <taxon>Streptophyta</taxon>
        <taxon>Embryophyta</taxon>
        <taxon>Tracheophyta</taxon>
        <taxon>Spermatophyta</taxon>
        <taxon>Magnoliopsida</taxon>
        <taxon>Magnoliidae</taxon>
        <taxon>Laurales</taxon>
        <taxon>Lauraceae</taxon>
        <taxon>Persea</taxon>
    </lineage>
</organism>
<evidence type="ECO:0000313" key="2">
    <source>
        <dbReference type="Proteomes" id="UP001234297"/>
    </source>
</evidence>
<evidence type="ECO:0000313" key="1">
    <source>
        <dbReference type="EMBL" id="KAJ8616749.1"/>
    </source>
</evidence>
<accession>A0ACC2K6K4</accession>
<proteinExistence type="predicted"/>
<name>A0ACC2K6K4_PERAE</name>
<gene>
    <name evidence="1" type="ORF">MRB53_036121</name>
</gene>
<keyword evidence="2" id="KW-1185">Reference proteome</keyword>
<sequence>MAFPSLSLLLFSPKDSSVGVCRKDPCWTLLLPVLLRTIILLLLFCASLEMTLVQPTGLCIPSALDMKGFSSCSSNIGKT</sequence>
<reference evidence="1 2" key="1">
    <citation type="journal article" date="2022" name="Hortic Res">
        <title>A haplotype resolved chromosomal level avocado genome allows analysis of novel avocado genes.</title>
        <authorList>
            <person name="Nath O."/>
            <person name="Fletcher S.J."/>
            <person name="Hayward A."/>
            <person name="Shaw L.M."/>
            <person name="Masouleh A.K."/>
            <person name="Furtado A."/>
            <person name="Henry R.J."/>
            <person name="Mitter N."/>
        </authorList>
    </citation>
    <scope>NUCLEOTIDE SEQUENCE [LARGE SCALE GENOMIC DNA]</scope>
    <source>
        <strain evidence="2">cv. Hass</strain>
    </source>
</reference>
<protein>
    <submittedName>
        <fullName evidence="1">Uncharacterized protein</fullName>
    </submittedName>
</protein>
<dbReference type="EMBL" id="CM056820">
    <property type="protein sequence ID" value="KAJ8616749.1"/>
    <property type="molecule type" value="Genomic_DNA"/>
</dbReference>
<dbReference type="Proteomes" id="UP001234297">
    <property type="component" value="Chromosome 12"/>
</dbReference>
<comment type="caution">
    <text evidence="1">The sequence shown here is derived from an EMBL/GenBank/DDBJ whole genome shotgun (WGS) entry which is preliminary data.</text>
</comment>